<dbReference type="GO" id="GO:0006364">
    <property type="term" value="P:rRNA processing"/>
    <property type="evidence" value="ECO:0007669"/>
    <property type="project" value="UniProtKB-KW"/>
</dbReference>
<comment type="caution">
    <text evidence="11">The sequence shown here is derived from an EMBL/GenBank/DDBJ whole genome shotgun (WGS) entry which is preliminary data.</text>
</comment>
<keyword evidence="5 7" id="KW-0949">S-adenosyl-L-methionine</keyword>
<dbReference type="AlphaFoldDB" id="A0AA37WHQ6"/>
<dbReference type="Proteomes" id="UP001156601">
    <property type="component" value="Unassembled WGS sequence"/>
</dbReference>
<dbReference type="Pfam" id="PF21239">
    <property type="entry name" value="RLMM_N"/>
    <property type="match status" value="1"/>
</dbReference>
<evidence type="ECO:0000259" key="8">
    <source>
        <dbReference type="Pfam" id="PF01728"/>
    </source>
</evidence>
<reference evidence="11" key="1">
    <citation type="journal article" date="2014" name="Int. J. Syst. Evol. Microbiol.">
        <title>Complete genome sequence of Corynebacterium casei LMG S-19264T (=DSM 44701T), isolated from a smear-ripened cheese.</title>
        <authorList>
            <consortium name="US DOE Joint Genome Institute (JGI-PGF)"/>
            <person name="Walter F."/>
            <person name="Albersmeier A."/>
            <person name="Kalinowski J."/>
            <person name="Ruckert C."/>
        </authorList>
    </citation>
    <scope>NUCLEOTIDE SEQUENCE</scope>
    <source>
        <strain evidence="11">NBRC 110023</strain>
    </source>
</reference>
<evidence type="ECO:0000259" key="10">
    <source>
        <dbReference type="Pfam" id="PF21239"/>
    </source>
</evidence>
<dbReference type="Gene3D" id="3.30.70.2810">
    <property type="match status" value="1"/>
</dbReference>
<feature type="active site" description="Proton acceptor" evidence="6">
    <location>
        <position position="306"/>
    </location>
</feature>
<keyword evidence="3 11" id="KW-0489">Methyltransferase</keyword>
<dbReference type="Pfam" id="PF01728">
    <property type="entry name" value="FtsJ"/>
    <property type="match status" value="1"/>
</dbReference>
<dbReference type="PIRSF" id="PIRSF028774">
    <property type="entry name" value="UCP028774"/>
    <property type="match status" value="1"/>
</dbReference>
<dbReference type="EMBL" id="BSOT01000005">
    <property type="protein sequence ID" value="GLR70233.1"/>
    <property type="molecule type" value="Genomic_DNA"/>
</dbReference>
<protein>
    <submittedName>
        <fullName evidence="11">Ribosomal RNA large subunit methyltransferase M</fullName>
    </submittedName>
</protein>
<feature type="binding site" evidence="7">
    <location>
        <begin position="221"/>
        <end position="224"/>
    </location>
    <ligand>
        <name>S-adenosyl-L-methionine</name>
        <dbReference type="ChEBI" id="CHEBI:59789"/>
    </ligand>
</feature>
<keyword evidence="4" id="KW-0808">Transferase</keyword>
<dbReference type="Gene3D" id="3.40.50.150">
    <property type="entry name" value="Vaccinia Virus protein VP39"/>
    <property type="match status" value="1"/>
</dbReference>
<dbReference type="GO" id="GO:0008168">
    <property type="term" value="F:methyltransferase activity"/>
    <property type="evidence" value="ECO:0007669"/>
    <property type="project" value="UniProtKB-KW"/>
</dbReference>
<dbReference type="PANTHER" id="PTHR37524:SF2">
    <property type="entry name" value="RIBOSOMAL RNA METHYLTRANSFERASE FTSJ DOMAIN-CONTAINING PROTEIN"/>
    <property type="match status" value="1"/>
</dbReference>
<name>A0AA37WHQ6_9ALTE</name>
<keyword evidence="2" id="KW-0698">rRNA processing</keyword>
<dbReference type="NCBIfam" id="NF008734">
    <property type="entry name" value="PRK11760.1"/>
    <property type="match status" value="1"/>
</dbReference>
<dbReference type="InterPro" id="IPR011224">
    <property type="entry name" value="rRNA_MeTrfase_M"/>
</dbReference>
<evidence type="ECO:0000259" key="9">
    <source>
        <dbReference type="Pfam" id="PF18125"/>
    </source>
</evidence>
<dbReference type="SUPFAM" id="SSF53335">
    <property type="entry name" value="S-adenosyl-L-methionine-dependent methyltransferases"/>
    <property type="match status" value="1"/>
</dbReference>
<dbReference type="PANTHER" id="PTHR37524">
    <property type="entry name" value="RIBOSOMAL RNA LARGE SUBUNIT METHYLTRANSFERASE M"/>
    <property type="match status" value="1"/>
</dbReference>
<reference evidence="11" key="2">
    <citation type="submission" date="2023-01" db="EMBL/GenBank/DDBJ databases">
        <title>Draft genome sequence of Agaribacter marinus strain NBRC 110023.</title>
        <authorList>
            <person name="Sun Q."/>
            <person name="Mori K."/>
        </authorList>
    </citation>
    <scope>NUCLEOTIDE SEQUENCE</scope>
    <source>
        <strain evidence="11">NBRC 110023</strain>
    </source>
</reference>
<dbReference type="RefSeq" id="WP_284216538.1">
    <property type="nucleotide sequence ID" value="NZ_BSOT01000005.1"/>
</dbReference>
<dbReference type="InterPro" id="IPR040739">
    <property type="entry name" value="RlmM_FDX"/>
</dbReference>
<sequence>MTDYLLYCRAGYEADVAAEIDDKLAKKGGYGFAKLIKNKGFLRYSLQSKSALPHIDLPHIDNLIFARQKLHILKDLSFDDTQDRILSILTALDALDLPMFGDVYLEYADTEEGRTIAKFCKKFTVPLRSALRKHARLTKKENSKKPYLHLFFEQSGHCVLAYSNAEDRNSDFLGIRRLKFPHDAPSRSTLKLEEAISLFYTNDQQAQLFNKGMTAVDLGACPGGWTYQLVSRGLKVEAVDNGAIAESLISTGMVKHYALDGFAYRPQDGHVDWLVCDMIEKPDKVAELMLQWLKNNWASATIFNLKLPMKKRYQTVDMLISKINNELHQDSGVILKAKHLYHNRDEVTVTIIKNAALFELT</sequence>
<keyword evidence="12" id="KW-1185">Reference proteome</keyword>
<feature type="binding site" evidence="7">
    <location>
        <position position="240"/>
    </location>
    <ligand>
        <name>S-adenosyl-L-methionine</name>
        <dbReference type="ChEBI" id="CHEBI:59789"/>
    </ligand>
</feature>
<feature type="binding site" evidence="7">
    <location>
        <position position="277"/>
    </location>
    <ligand>
        <name>S-adenosyl-L-methionine</name>
        <dbReference type="ChEBI" id="CHEBI:59789"/>
    </ligand>
</feature>
<dbReference type="GO" id="GO:0032259">
    <property type="term" value="P:methylation"/>
    <property type="evidence" value="ECO:0007669"/>
    <property type="project" value="UniProtKB-KW"/>
</dbReference>
<evidence type="ECO:0000256" key="4">
    <source>
        <dbReference type="ARBA" id="ARBA00022679"/>
    </source>
</evidence>
<evidence type="ECO:0000313" key="11">
    <source>
        <dbReference type="EMBL" id="GLR70233.1"/>
    </source>
</evidence>
<proteinExistence type="predicted"/>
<feature type="binding site" evidence="7">
    <location>
        <position position="188"/>
    </location>
    <ligand>
        <name>S-adenosyl-L-methionine</name>
        <dbReference type="ChEBI" id="CHEBI:59789"/>
    </ligand>
</feature>
<evidence type="ECO:0000256" key="5">
    <source>
        <dbReference type="ARBA" id="ARBA00022691"/>
    </source>
</evidence>
<evidence type="ECO:0000256" key="1">
    <source>
        <dbReference type="ARBA" id="ARBA00022490"/>
    </source>
</evidence>
<dbReference type="InterPro" id="IPR002877">
    <property type="entry name" value="RNA_MeTrfase_FtsJ_dom"/>
</dbReference>
<organism evidence="11 12">
    <name type="scientific">Agaribacter marinus</name>
    <dbReference type="NCBI Taxonomy" id="1431249"/>
    <lineage>
        <taxon>Bacteria</taxon>
        <taxon>Pseudomonadati</taxon>
        <taxon>Pseudomonadota</taxon>
        <taxon>Gammaproteobacteria</taxon>
        <taxon>Alteromonadales</taxon>
        <taxon>Alteromonadaceae</taxon>
        <taxon>Agaribacter</taxon>
    </lineage>
</organism>
<evidence type="ECO:0000313" key="12">
    <source>
        <dbReference type="Proteomes" id="UP001156601"/>
    </source>
</evidence>
<keyword evidence="1" id="KW-0963">Cytoplasm</keyword>
<dbReference type="InterPro" id="IPR029063">
    <property type="entry name" value="SAM-dependent_MTases_sf"/>
</dbReference>
<evidence type="ECO:0000256" key="2">
    <source>
        <dbReference type="ARBA" id="ARBA00022552"/>
    </source>
</evidence>
<feature type="domain" description="Ribosomal RNA large subunit methyltransferase M THUMP-like" evidence="10">
    <location>
        <begin position="83"/>
        <end position="163"/>
    </location>
</feature>
<dbReference type="Pfam" id="PF18125">
    <property type="entry name" value="RlmM_FDX"/>
    <property type="match status" value="1"/>
</dbReference>
<evidence type="ECO:0000256" key="7">
    <source>
        <dbReference type="PIRSR" id="PIRSR028774-2"/>
    </source>
</evidence>
<feature type="domain" description="Ribosomal RNA methyltransferase FtsJ" evidence="8">
    <location>
        <begin position="186"/>
        <end position="280"/>
    </location>
</feature>
<dbReference type="InterPro" id="IPR048646">
    <property type="entry name" value="RlmM_THUMP-like"/>
</dbReference>
<gene>
    <name evidence="11" type="primary">rlmM</name>
    <name evidence="11" type="ORF">GCM10007852_11410</name>
</gene>
<dbReference type="Gene3D" id="3.30.2300.20">
    <property type="match status" value="1"/>
</dbReference>
<evidence type="ECO:0000256" key="3">
    <source>
        <dbReference type="ARBA" id="ARBA00022603"/>
    </source>
</evidence>
<evidence type="ECO:0000256" key="6">
    <source>
        <dbReference type="PIRSR" id="PIRSR028774-1"/>
    </source>
</evidence>
<feature type="binding site" evidence="7">
    <location>
        <position position="260"/>
    </location>
    <ligand>
        <name>S-adenosyl-L-methionine</name>
        <dbReference type="ChEBI" id="CHEBI:59789"/>
    </ligand>
</feature>
<feature type="domain" description="RlmM ferredoxin-like" evidence="9">
    <location>
        <begin position="1"/>
        <end position="70"/>
    </location>
</feature>
<accession>A0AA37WHQ6</accession>